<keyword evidence="3" id="KW-1185">Reference proteome</keyword>
<evidence type="ECO:0000313" key="3">
    <source>
        <dbReference type="Proteomes" id="UP000054516"/>
    </source>
</evidence>
<proteinExistence type="predicted"/>
<dbReference type="AlphaFoldDB" id="A0A1W2TGM2"/>
<name>A0A1W2TGM2_ROSNE</name>
<dbReference type="PANTHER" id="PTHR24148:SF73">
    <property type="entry name" value="HET DOMAIN PROTEIN (AFU_ORTHOLOGUE AFUA_8G01020)"/>
    <property type="match status" value="1"/>
</dbReference>
<organism evidence="2">
    <name type="scientific">Rosellinia necatrix</name>
    <name type="common">White root-rot fungus</name>
    <dbReference type="NCBI Taxonomy" id="77044"/>
    <lineage>
        <taxon>Eukaryota</taxon>
        <taxon>Fungi</taxon>
        <taxon>Dikarya</taxon>
        <taxon>Ascomycota</taxon>
        <taxon>Pezizomycotina</taxon>
        <taxon>Sordariomycetes</taxon>
        <taxon>Xylariomycetidae</taxon>
        <taxon>Xylariales</taxon>
        <taxon>Xylariaceae</taxon>
        <taxon>Rosellinia</taxon>
    </lineage>
</organism>
<reference evidence="2" key="1">
    <citation type="submission" date="2016-03" db="EMBL/GenBank/DDBJ databases">
        <title>Draft genome sequence of Rosellinia necatrix.</title>
        <authorList>
            <person name="Kanematsu S."/>
        </authorList>
    </citation>
    <scope>NUCLEOTIDE SEQUENCE [LARGE SCALE GENOMIC DNA]</scope>
    <source>
        <strain evidence="2">W97</strain>
    </source>
</reference>
<evidence type="ECO:0000313" key="2">
    <source>
        <dbReference type="EMBL" id="GAP87254.1"/>
    </source>
</evidence>
<dbReference type="OMA" id="HEIRILY"/>
<dbReference type="OrthoDB" id="5416609at2759"/>
<protein>
    <recommendedName>
        <fullName evidence="1">Heterokaryon incompatibility domain-containing protein</fullName>
    </recommendedName>
</protein>
<accession>A0A1W2TGM2</accession>
<dbReference type="EMBL" id="DF977472">
    <property type="protein sequence ID" value="GAP87254.1"/>
    <property type="molecule type" value="Genomic_DNA"/>
</dbReference>
<dbReference type="STRING" id="77044.A0A1W2TGM2"/>
<dbReference type="Pfam" id="PF26639">
    <property type="entry name" value="Het-6_barrel"/>
    <property type="match status" value="1"/>
</dbReference>
<feature type="domain" description="Heterokaryon incompatibility" evidence="1">
    <location>
        <begin position="44"/>
        <end position="201"/>
    </location>
</feature>
<dbReference type="Pfam" id="PF06985">
    <property type="entry name" value="HET"/>
    <property type="match status" value="1"/>
</dbReference>
<dbReference type="InterPro" id="IPR010730">
    <property type="entry name" value="HET"/>
</dbReference>
<dbReference type="InterPro" id="IPR052895">
    <property type="entry name" value="HetReg/Transcr_Mod"/>
</dbReference>
<evidence type="ECO:0000259" key="1">
    <source>
        <dbReference type="Pfam" id="PF06985"/>
    </source>
</evidence>
<gene>
    <name evidence="2" type="ORF">SAMD00023353_2701660</name>
</gene>
<dbReference type="PANTHER" id="PTHR24148">
    <property type="entry name" value="ANKYRIN REPEAT DOMAIN-CONTAINING PROTEIN 39 HOMOLOG-RELATED"/>
    <property type="match status" value="1"/>
</dbReference>
<dbReference type="Proteomes" id="UP000054516">
    <property type="component" value="Unassembled WGS sequence"/>
</dbReference>
<sequence length="621" mass="70891">MPTFKYHSLAAPDQQIRLLDLLPGSGRVKCRLRHESLSEIKRKYETVSYYWGEETDRRVEILVNDRIFPIRPNLHAALLRLRYLDDDRPRTLWVDAICIDQENDDEKSTQVSLMGKVYNLCWRVVIWIGEHDALTNYAFKAIKFMASRSASGEQFNYYDWKQIQRNEKPRFAWTPEGMISGAAINALFSRPWFRRVWIIQEVVLPPDAIVVCGKWDIGWDFIVGAQKISKTNFDVNDHLGTILRFRDWPERLADDILGYAIMASRQEATNPRDKIYGLLGIESIFHRNAPVTVNYKAEVSSIFLDFTTNYLEKTNNLQILAICRGCKGDNSSDTAYPSWAIEPEFSSKHEPLSSDLISWSFVKWSAYPRGFSAGGQIPGTLSLDGNLLRAQGFQFDTIMECSPVNNPGAARYKEYDVSRGGTCWRSLVSFCSIYLRGGFASWASAINFCQFYIAAKKTIQKVSLDEIYRPTGQATLDAFWQVIRGPHLPVDHPDADADARKQFEEFDKMLSSLARRAANSPLSIARITREILVNQACMQLFPLINITKHRRFFVTQRGYMGLGPRETAVGDTVIILQGHQAPILARSAPGRHWKVVGDSYIRGIMEGEEFAEEKCEPLLFE</sequence>